<evidence type="ECO:0000256" key="7">
    <source>
        <dbReference type="SAM" id="MobiDB-lite"/>
    </source>
</evidence>
<evidence type="ECO:0000256" key="6">
    <source>
        <dbReference type="ARBA" id="ARBA00023225"/>
    </source>
</evidence>
<keyword evidence="9" id="KW-0282">Flagellum</keyword>
<evidence type="ECO:0000313" key="10">
    <source>
        <dbReference type="Proteomes" id="UP000621560"/>
    </source>
</evidence>
<comment type="caution">
    <text evidence="9">The sequence shown here is derived from an EMBL/GenBank/DDBJ whole genome shotgun (WGS) entry which is preliminary data.</text>
</comment>
<name>A0A927BTL3_9BACL</name>
<evidence type="ECO:0000256" key="1">
    <source>
        <dbReference type="ARBA" id="ARBA00003041"/>
    </source>
</evidence>
<feature type="region of interest" description="Disordered" evidence="7">
    <location>
        <begin position="26"/>
        <end position="47"/>
    </location>
</feature>
<dbReference type="GO" id="GO:0005829">
    <property type="term" value="C:cytosol"/>
    <property type="evidence" value="ECO:0007669"/>
    <property type="project" value="TreeGrafter"/>
</dbReference>
<dbReference type="Pfam" id="PF02108">
    <property type="entry name" value="FliH"/>
    <property type="match status" value="1"/>
</dbReference>
<accession>A0A927BTL3</accession>
<keyword evidence="10" id="KW-1185">Reference proteome</keyword>
<evidence type="ECO:0000259" key="8">
    <source>
        <dbReference type="Pfam" id="PF02108"/>
    </source>
</evidence>
<dbReference type="GO" id="GO:0015031">
    <property type="term" value="P:protein transport"/>
    <property type="evidence" value="ECO:0007669"/>
    <property type="project" value="UniProtKB-KW"/>
</dbReference>
<keyword evidence="5" id="KW-0653">Protein transport</keyword>
<dbReference type="EMBL" id="JACXIZ010000014">
    <property type="protein sequence ID" value="MBD2845289.1"/>
    <property type="molecule type" value="Genomic_DNA"/>
</dbReference>
<dbReference type="PANTHER" id="PTHR34982:SF1">
    <property type="entry name" value="FLAGELLAR ASSEMBLY PROTEIN FLIH"/>
    <property type="match status" value="1"/>
</dbReference>
<comment type="function">
    <text evidence="1">Needed for flagellar regrowth and assembly.</text>
</comment>
<feature type="region of interest" description="Disordered" evidence="7">
    <location>
        <begin position="93"/>
        <end position="113"/>
    </location>
</feature>
<sequence length="279" mass="31001">MSNLFKATRVISMEELKKLQWDNRYAASAAETDDEPAEAQGPDAETLSMRDRILGDAESVATERIEQAGRQAEQQLAEAREQIEQWWADKRAQDEDMEATAKHEGYEQGREEGIAQGEAENAASWEASLTESRQLLEQARRTREQIIQEAEPFLLELSCAIAAKIIGRELEQDTSLALELIRKSLARRHEQGLITVCVAPSQLAFVQAARDELAAVVDSQAQLQILPDAAIQDQGCVIRSAYGSIDARIDTQLEEIKRELMQLALQQAEGGEPDEPTTA</sequence>
<keyword evidence="6" id="KW-1006">Bacterial flagellum protein export</keyword>
<dbReference type="Proteomes" id="UP000621560">
    <property type="component" value="Unassembled WGS sequence"/>
</dbReference>
<reference evidence="9" key="1">
    <citation type="submission" date="2020-09" db="EMBL/GenBank/DDBJ databases">
        <title>A novel bacterium of genus Paenibacillus, isolated from South China Sea.</title>
        <authorList>
            <person name="Huang H."/>
            <person name="Mo K."/>
            <person name="Hu Y."/>
        </authorList>
    </citation>
    <scope>NUCLEOTIDE SEQUENCE</scope>
    <source>
        <strain evidence="9">IB182496</strain>
    </source>
</reference>
<evidence type="ECO:0000256" key="3">
    <source>
        <dbReference type="ARBA" id="ARBA00022448"/>
    </source>
</evidence>
<dbReference type="PANTHER" id="PTHR34982">
    <property type="entry name" value="YOP PROTEINS TRANSLOCATION PROTEIN L"/>
    <property type="match status" value="1"/>
</dbReference>
<comment type="similarity">
    <text evidence="2">Belongs to the FliH family.</text>
</comment>
<evidence type="ECO:0000256" key="4">
    <source>
        <dbReference type="ARBA" id="ARBA00022795"/>
    </source>
</evidence>
<dbReference type="GO" id="GO:0044781">
    <property type="term" value="P:bacterial-type flagellum organization"/>
    <property type="evidence" value="ECO:0007669"/>
    <property type="project" value="UniProtKB-KW"/>
</dbReference>
<dbReference type="InterPro" id="IPR018035">
    <property type="entry name" value="Flagellar_FliH/T3SS_HrpE"/>
</dbReference>
<dbReference type="AlphaFoldDB" id="A0A927BTL3"/>
<evidence type="ECO:0000256" key="2">
    <source>
        <dbReference type="ARBA" id="ARBA00006602"/>
    </source>
</evidence>
<gene>
    <name evidence="9" type="ORF">IDH44_08805</name>
</gene>
<dbReference type="InterPro" id="IPR051472">
    <property type="entry name" value="T3SS_Stator/FliH"/>
</dbReference>
<keyword evidence="3" id="KW-0813">Transport</keyword>
<evidence type="ECO:0000256" key="5">
    <source>
        <dbReference type="ARBA" id="ARBA00022927"/>
    </source>
</evidence>
<keyword evidence="9" id="KW-0966">Cell projection</keyword>
<evidence type="ECO:0000313" key="9">
    <source>
        <dbReference type="EMBL" id="MBD2845289.1"/>
    </source>
</evidence>
<keyword evidence="4" id="KW-1005">Bacterial flagellum biogenesis</keyword>
<proteinExistence type="inferred from homology"/>
<keyword evidence="9" id="KW-0969">Cilium</keyword>
<protein>
    <submittedName>
        <fullName evidence="9">Flagellar assembly protein FliH</fullName>
    </submittedName>
</protein>
<feature type="domain" description="Flagellar assembly protein FliH/Type III secretion system HrpE" evidence="8">
    <location>
        <begin position="130"/>
        <end position="256"/>
    </location>
</feature>
<organism evidence="9 10">
    <name type="scientific">Paenibacillus sabuli</name>
    <dbReference type="NCBI Taxonomy" id="2772509"/>
    <lineage>
        <taxon>Bacteria</taxon>
        <taxon>Bacillati</taxon>
        <taxon>Bacillota</taxon>
        <taxon>Bacilli</taxon>
        <taxon>Bacillales</taxon>
        <taxon>Paenibacillaceae</taxon>
        <taxon>Paenibacillus</taxon>
    </lineage>
</organism>